<dbReference type="Proteomes" id="UP000629596">
    <property type="component" value="Unassembled WGS sequence"/>
</dbReference>
<sequence length="124" mass="14419">MIRKFHFDMATKPTKKTTRLYGVRSEKPSGYKRVRSSDEYHTSRWTRMSRAFRQDHPLCEICKSKGIIKPAEVVDHIVPYPVCGDFFDSSNWQSLCSKCNAEKGNRDKKIIQEFRKNGTGNKNS</sequence>
<evidence type="ECO:0000313" key="5">
    <source>
        <dbReference type="Proteomes" id="UP000629596"/>
    </source>
</evidence>
<keyword evidence="3" id="KW-0378">Hydrolase</keyword>
<dbReference type="RefSeq" id="WP_115500674.1">
    <property type="nucleotide sequence ID" value="NZ_JACRTI010000048.1"/>
</dbReference>
<feature type="domain" description="HNH nuclease" evidence="1">
    <location>
        <begin position="47"/>
        <end position="101"/>
    </location>
</feature>
<organism evidence="3 4">
    <name type="scientific">Parabacteroides acidifaciens</name>
    <dbReference type="NCBI Taxonomy" id="2290935"/>
    <lineage>
        <taxon>Bacteria</taxon>
        <taxon>Pseudomonadati</taxon>
        <taxon>Bacteroidota</taxon>
        <taxon>Bacteroidia</taxon>
        <taxon>Bacteroidales</taxon>
        <taxon>Tannerellaceae</taxon>
        <taxon>Parabacteroides</taxon>
    </lineage>
</organism>
<dbReference type="Gene3D" id="1.10.30.50">
    <property type="match status" value="1"/>
</dbReference>
<dbReference type="Pfam" id="PF01844">
    <property type="entry name" value="HNH"/>
    <property type="match status" value="1"/>
</dbReference>
<reference evidence="3 4" key="1">
    <citation type="submission" date="2018-07" db="EMBL/GenBank/DDBJ databases">
        <title>Parabacteroides acidifaciens nov. sp., isolated from human feces.</title>
        <authorList>
            <person name="Wang Y.J."/>
        </authorList>
    </citation>
    <scope>NUCLEOTIDE SEQUENCE [LARGE SCALE GENOMIC DNA]</scope>
    <source>
        <strain evidence="3 4">426-9</strain>
    </source>
</reference>
<evidence type="ECO:0000259" key="1">
    <source>
        <dbReference type="SMART" id="SM00507"/>
    </source>
</evidence>
<dbReference type="SMART" id="SM00507">
    <property type="entry name" value="HNHc"/>
    <property type="match status" value="1"/>
</dbReference>
<dbReference type="InterPro" id="IPR003615">
    <property type="entry name" value="HNH_nuc"/>
</dbReference>
<evidence type="ECO:0000313" key="4">
    <source>
        <dbReference type="Proteomes" id="UP000256321"/>
    </source>
</evidence>
<keyword evidence="3" id="KW-0540">Nuclease</keyword>
<dbReference type="GO" id="GO:0003676">
    <property type="term" value="F:nucleic acid binding"/>
    <property type="evidence" value="ECO:0007669"/>
    <property type="project" value="InterPro"/>
</dbReference>
<name>A0A3D8HAV5_9BACT</name>
<evidence type="ECO:0000313" key="3">
    <source>
        <dbReference type="EMBL" id="RDU48125.1"/>
    </source>
</evidence>
<proteinExistence type="predicted"/>
<dbReference type="Proteomes" id="UP000256321">
    <property type="component" value="Unassembled WGS sequence"/>
</dbReference>
<dbReference type="GO" id="GO:0004519">
    <property type="term" value="F:endonuclease activity"/>
    <property type="evidence" value="ECO:0007669"/>
    <property type="project" value="UniProtKB-KW"/>
</dbReference>
<dbReference type="GO" id="GO:0008270">
    <property type="term" value="F:zinc ion binding"/>
    <property type="evidence" value="ECO:0007669"/>
    <property type="project" value="InterPro"/>
</dbReference>
<dbReference type="CDD" id="cd00085">
    <property type="entry name" value="HNHc"/>
    <property type="match status" value="1"/>
</dbReference>
<dbReference type="AlphaFoldDB" id="A0A3D8HAV5"/>
<reference evidence="2 5" key="2">
    <citation type="submission" date="2020-08" db="EMBL/GenBank/DDBJ databases">
        <title>Genome public.</title>
        <authorList>
            <person name="Liu C."/>
            <person name="Sun Q."/>
        </authorList>
    </citation>
    <scope>NUCLEOTIDE SEQUENCE [LARGE SCALE GENOMIC DNA]</scope>
    <source>
        <strain evidence="2 5">426_9</strain>
    </source>
</reference>
<accession>A0A3D8HAV5</accession>
<dbReference type="InterPro" id="IPR002711">
    <property type="entry name" value="HNH"/>
</dbReference>
<evidence type="ECO:0000313" key="2">
    <source>
        <dbReference type="EMBL" id="MBC8603178.1"/>
    </source>
</evidence>
<keyword evidence="5" id="KW-1185">Reference proteome</keyword>
<dbReference type="EMBL" id="JACRTI010000048">
    <property type="protein sequence ID" value="MBC8603178.1"/>
    <property type="molecule type" value="Genomic_DNA"/>
</dbReference>
<protein>
    <submittedName>
        <fullName evidence="3">HNH endonuclease</fullName>
    </submittedName>
</protein>
<keyword evidence="3" id="KW-0255">Endonuclease</keyword>
<comment type="caution">
    <text evidence="3">The sequence shown here is derived from an EMBL/GenBank/DDBJ whole genome shotgun (WGS) entry which is preliminary data.</text>
</comment>
<dbReference type="EMBL" id="QREV01000048">
    <property type="protein sequence ID" value="RDU48125.1"/>
    <property type="molecule type" value="Genomic_DNA"/>
</dbReference>
<gene>
    <name evidence="3" type="ORF">DWU89_16220</name>
    <name evidence="2" type="ORF">H8784_15815</name>
</gene>